<keyword evidence="4" id="KW-0547">Nucleotide-binding</keyword>
<sequence>MPVHGKEAPVGALSHGNYLDGFSQFNDMDLSTELLEKQHTTLLKRVMEKKLLSIISIPKHFAPSSSKTRMNASRHLKYWAIILGGGPSRVQSEVPLTGLNLRCLAKATTTQSQTTRQLQCLKLTRKACRYLFSLAEELFREETRLYRHVFPSYPLSLIPALPGRKKHCLSTSMTNTIQSDFCEVFDTRLWRLLDGMVLSRLDLKRFPKKARARPNIYKHLSKLNSPHPGQGCIRKLYDKFEIPGPLSSHQCLVLQPMHMSLHNLIQKYRPLEVPMLQEMLRRLINVLDFLHTEAHIFHTGMRPMVGFVIENNDWRYLALCGFGEARIGKIQQDTGPFFQPHIYSAPEVAFEIPRGASVVIWNVATLVWDLLGGRHLFNNIGRTGSLRSIQAHGSGTWLSTLMLMVNSFHVSLTSLTMKPGADSATQGNLQAGKHVEIPDISFEPIESRFEGNGKVRFLKFIRSMLSWLPEGQKTAKELLEDSWLNEESV</sequence>
<evidence type="ECO:0000256" key="1">
    <source>
        <dbReference type="ARBA" id="ARBA00012513"/>
    </source>
</evidence>
<evidence type="ECO:0000256" key="2">
    <source>
        <dbReference type="ARBA" id="ARBA00022527"/>
    </source>
</evidence>
<dbReference type="Pfam" id="PF00069">
    <property type="entry name" value="Pkinase"/>
    <property type="match status" value="1"/>
</dbReference>
<dbReference type="InterPro" id="IPR011009">
    <property type="entry name" value="Kinase-like_dom_sf"/>
</dbReference>
<proteinExistence type="predicted"/>
<dbReference type="EC" id="2.7.11.1" evidence="1"/>
<accession>C6H7S6</accession>
<organism evidence="10 11">
    <name type="scientific">Ajellomyces capsulatus (strain H143)</name>
    <name type="common">Darling's disease fungus</name>
    <name type="synonym">Histoplasma capsulatum</name>
    <dbReference type="NCBI Taxonomy" id="544712"/>
    <lineage>
        <taxon>Eukaryota</taxon>
        <taxon>Fungi</taxon>
        <taxon>Dikarya</taxon>
        <taxon>Ascomycota</taxon>
        <taxon>Pezizomycotina</taxon>
        <taxon>Eurotiomycetes</taxon>
        <taxon>Eurotiomycetidae</taxon>
        <taxon>Onygenales</taxon>
        <taxon>Ajellomycetaceae</taxon>
        <taxon>Histoplasma</taxon>
    </lineage>
</organism>
<dbReference type="GO" id="GO:0004674">
    <property type="term" value="F:protein serine/threonine kinase activity"/>
    <property type="evidence" value="ECO:0007669"/>
    <property type="project" value="UniProtKB-KW"/>
</dbReference>
<dbReference type="InterPro" id="IPR000719">
    <property type="entry name" value="Prot_kinase_dom"/>
</dbReference>
<evidence type="ECO:0000256" key="5">
    <source>
        <dbReference type="ARBA" id="ARBA00022777"/>
    </source>
</evidence>
<dbReference type="GO" id="GO:0005524">
    <property type="term" value="F:ATP binding"/>
    <property type="evidence" value="ECO:0007669"/>
    <property type="project" value="UniProtKB-KW"/>
</dbReference>
<protein>
    <recommendedName>
        <fullName evidence="1">non-specific serine/threonine protein kinase</fullName>
        <ecNumber evidence="1">2.7.11.1</ecNumber>
    </recommendedName>
</protein>
<evidence type="ECO:0000313" key="11">
    <source>
        <dbReference type="Proteomes" id="UP000002624"/>
    </source>
</evidence>
<comment type="catalytic activity">
    <reaction evidence="7">
        <text>L-threonyl-[protein] + ATP = O-phospho-L-threonyl-[protein] + ADP + H(+)</text>
        <dbReference type="Rhea" id="RHEA:46608"/>
        <dbReference type="Rhea" id="RHEA-COMP:11060"/>
        <dbReference type="Rhea" id="RHEA-COMP:11605"/>
        <dbReference type="ChEBI" id="CHEBI:15378"/>
        <dbReference type="ChEBI" id="CHEBI:30013"/>
        <dbReference type="ChEBI" id="CHEBI:30616"/>
        <dbReference type="ChEBI" id="CHEBI:61977"/>
        <dbReference type="ChEBI" id="CHEBI:456216"/>
        <dbReference type="EC" id="2.7.11.1"/>
    </reaction>
</comment>
<evidence type="ECO:0000256" key="6">
    <source>
        <dbReference type="ARBA" id="ARBA00022840"/>
    </source>
</evidence>
<feature type="domain" description="Protein kinase" evidence="9">
    <location>
        <begin position="170"/>
        <end position="484"/>
    </location>
</feature>
<name>C6H7S6_AJECH</name>
<dbReference type="GO" id="GO:0000245">
    <property type="term" value="P:spliceosomal complex assembly"/>
    <property type="evidence" value="ECO:0007669"/>
    <property type="project" value="TreeGrafter"/>
</dbReference>
<keyword evidence="6" id="KW-0067">ATP-binding</keyword>
<evidence type="ECO:0000256" key="4">
    <source>
        <dbReference type="ARBA" id="ARBA00022741"/>
    </source>
</evidence>
<evidence type="ECO:0000313" key="10">
    <source>
        <dbReference type="EMBL" id="EER43457.1"/>
    </source>
</evidence>
<evidence type="ECO:0000259" key="9">
    <source>
        <dbReference type="PROSITE" id="PS50011"/>
    </source>
</evidence>
<dbReference type="OrthoDB" id="5979581at2759"/>
<dbReference type="GO" id="GO:0005634">
    <property type="term" value="C:nucleus"/>
    <property type="evidence" value="ECO:0007669"/>
    <property type="project" value="TreeGrafter"/>
</dbReference>
<dbReference type="Proteomes" id="UP000002624">
    <property type="component" value="Unassembled WGS sequence"/>
</dbReference>
<dbReference type="PANTHER" id="PTHR47634:SF9">
    <property type="entry name" value="PROTEIN KINASE DOMAIN-CONTAINING PROTEIN-RELATED"/>
    <property type="match status" value="1"/>
</dbReference>
<dbReference type="STRING" id="544712.C6H7S6"/>
<dbReference type="EMBL" id="GG692420">
    <property type="protein sequence ID" value="EER43457.1"/>
    <property type="molecule type" value="Genomic_DNA"/>
</dbReference>
<reference evidence="11" key="1">
    <citation type="submission" date="2009-05" db="EMBL/GenBank/DDBJ databases">
        <title>The genome sequence of Ajellomyces capsulatus strain H143.</title>
        <authorList>
            <person name="Champion M."/>
            <person name="Cuomo C.A."/>
            <person name="Ma L.-J."/>
            <person name="Henn M.R."/>
            <person name="Sil A."/>
            <person name="Goldman B."/>
            <person name="Young S.K."/>
            <person name="Kodira C.D."/>
            <person name="Zeng Q."/>
            <person name="Koehrsen M."/>
            <person name="Alvarado L."/>
            <person name="Berlin A.M."/>
            <person name="Borenstein D."/>
            <person name="Chen Z."/>
            <person name="Engels R."/>
            <person name="Freedman E."/>
            <person name="Gellesch M."/>
            <person name="Goldberg J."/>
            <person name="Griggs A."/>
            <person name="Gujja S."/>
            <person name="Heiman D.I."/>
            <person name="Hepburn T.A."/>
            <person name="Howarth C."/>
            <person name="Jen D."/>
            <person name="Larson L."/>
            <person name="Lewis B."/>
            <person name="Mehta T."/>
            <person name="Park D."/>
            <person name="Pearson M."/>
            <person name="Roberts A."/>
            <person name="Saif S."/>
            <person name="Shea T.D."/>
            <person name="Shenoy N."/>
            <person name="Sisk P."/>
            <person name="Stolte C."/>
            <person name="Sykes S."/>
            <person name="Walk T."/>
            <person name="White J."/>
            <person name="Yandava C."/>
            <person name="Klein B."/>
            <person name="McEwen J.G."/>
            <person name="Puccia R."/>
            <person name="Goldman G.H."/>
            <person name="Felipe M.S."/>
            <person name="Nino-Vega G."/>
            <person name="San-Blas G."/>
            <person name="Taylor J.W."/>
            <person name="Mendoza L."/>
            <person name="Galagan J.E."/>
            <person name="Nusbaum C."/>
            <person name="Birren B.W."/>
        </authorList>
    </citation>
    <scope>NUCLEOTIDE SEQUENCE [LARGE SCALE GENOMIC DNA]</scope>
    <source>
        <strain evidence="11">H143</strain>
    </source>
</reference>
<keyword evidence="5 10" id="KW-0418">Kinase</keyword>
<dbReference type="SMART" id="SM00220">
    <property type="entry name" value="S_TKc"/>
    <property type="match status" value="1"/>
</dbReference>
<dbReference type="HOGENOM" id="CLU_557735_0_0_1"/>
<evidence type="ECO:0000256" key="8">
    <source>
        <dbReference type="ARBA" id="ARBA00048679"/>
    </source>
</evidence>
<dbReference type="PANTHER" id="PTHR47634">
    <property type="entry name" value="PROTEIN KINASE DOMAIN-CONTAINING PROTEIN-RELATED"/>
    <property type="match status" value="1"/>
</dbReference>
<dbReference type="VEuPathDB" id="FungiDB:HCDG_01487"/>
<dbReference type="SUPFAM" id="SSF56112">
    <property type="entry name" value="Protein kinase-like (PK-like)"/>
    <property type="match status" value="1"/>
</dbReference>
<evidence type="ECO:0000256" key="3">
    <source>
        <dbReference type="ARBA" id="ARBA00022679"/>
    </source>
</evidence>
<dbReference type="GO" id="GO:0050684">
    <property type="term" value="P:regulation of mRNA processing"/>
    <property type="evidence" value="ECO:0007669"/>
    <property type="project" value="TreeGrafter"/>
</dbReference>
<keyword evidence="2" id="KW-0723">Serine/threonine-protein kinase</keyword>
<gene>
    <name evidence="10" type="ORF">HCDG_01487</name>
</gene>
<dbReference type="GO" id="GO:0005737">
    <property type="term" value="C:cytoplasm"/>
    <property type="evidence" value="ECO:0007669"/>
    <property type="project" value="TreeGrafter"/>
</dbReference>
<keyword evidence="3" id="KW-0808">Transferase</keyword>
<dbReference type="Gene3D" id="1.10.510.10">
    <property type="entry name" value="Transferase(Phosphotransferase) domain 1"/>
    <property type="match status" value="2"/>
</dbReference>
<evidence type="ECO:0000256" key="7">
    <source>
        <dbReference type="ARBA" id="ARBA00047899"/>
    </source>
</evidence>
<dbReference type="AlphaFoldDB" id="C6H7S6"/>
<comment type="catalytic activity">
    <reaction evidence="8">
        <text>L-seryl-[protein] + ATP = O-phospho-L-seryl-[protein] + ADP + H(+)</text>
        <dbReference type="Rhea" id="RHEA:17989"/>
        <dbReference type="Rhea" id="RHEA-COMP:9863"/>
        <dbReference type="Rhea" id="RHEA-COMP:11604"/>
        <dbReference type="ChEBI" id="CHEBI:15378"/>
        <dbReference type="ChEBI" id="CHEBI:29999"/>
        <dbReference type="ChEBI" id="CHEBI:30616"/>
        <dbReference type="ChEBI" id="CHEBI:83421"/>
        <dbReference type="ChEBI" id="CHEBI:456216"/>
        <dbReference type="EC" id="2.7.11.1"/>
    </reaction>
</comment>
<dbReference type="Gene3D" id="3.30.200.20">
    <property type="entry name" value="Phosphorylase Kinase, domain 1"/>
    <property type="match status" value="1"/>
</dbReference>
<dbReference type="PROSITE" id="PS50011">
    <property type="entry name" value="PROTEIN_KINASE_DOM"/>
    <property type="match status" value="1"/>
</dbReference>
<dbReference type="InterPro" id="IPR051334">
    <property type="entry name" value="SRPK"/>
</dbReference>